<dbReference type="Proteomes" id="UP000029409">
    <property type="component" value="Chromosome"/>
</dbReference>
<reference evidence="1 2" key="1">
    <citation type="submission" date="2014-08" db="EMBL/GenBank/DDBJ databases">
        <title>Comparative genomics of the Paenibacillus odorifer group.</title>
        <authorList>
            <person name="den Bakker H.C."/>
            <person name="Tsai Y.-C."/>
            <person name="Martin N."/>
            <person name="Korlach J."/>
            <person name="Wiedmann M."/>
        </authorList>
    </citation>
    <scope>NUCLEOTIDE SEQUENCE [LARGE SCALE GENOMIC DNA]</scope>
    <source>
        <strain evidence="1 2">DSM 1735</strain>
    </source>
</reference>
<dbReference type="AlphaFoldDB" id="A0A089J1B7"/>
<evidence type="ECO:0000313" key="1">
    <source>
        <dbReference type="EMBL" id="AIQ14974.1"/>
    </source>
</evidence>
<dbReference type="EMBL" id="CP009288">
    <property type="protein sequence ID" value="AIQ14974.1"/>
    <property type="molecule type" value="Genomic_DNA"/>
</dbReference>
<name>A0A089J1B7_PAEDU</name>
<keyword evidence="2" id="KW-1185">Reference proteome</keyword>
<gene>
    <name evidence="1" type="ORF">PDUR_26190</name>
</gene>
<proteinExistence type="predicted"/>
<sequence length="87" mass="9998">MPSGARMSSRKDLIAGAVHHVVYDTNEVVWRKVLLQVHWQMKLIHAIVNVQKKPSFGMVTRHFHFTKERLLFVLQNGNKGDPKSHLG</sequence>
<evidence type="ECO:0000313" key="2">
    <source>
        <dbReference type="Proteomes" id="UP000029409"/>
    </source>
</evidence>
<dbReference type="KEGG" id="pdu:PDUR_26190"/>
<organism evidence="1 2">
    <name type="scientific">Paenibacillus durus</name>
    <name type="common">Paenibacillus azotofixans</name>
    <dbReference type="NCBI Taxonomy" id="44251"/>
    <lineage>
        <taxon>Bacteria</taxon>
        <taxon>Bacillati</taxon>
        <taxon>Bacillota</taxon>
        <taxon>Bacilli</taxon>
        <taxon>Bacillales</taxon>
        <taxon>Paenibacillaceae</taxon>
        <taxon>Paenibacillus</taxon>
    </lineage>
</organism>
<accession>A0A089J1B7</accession>
<protein>
    <submittedName>
        <fullName evidence="1">Uncharacterized protein</fullName>
    </submittedName>
</protein>
<dbReference type="STRING" id="44251.PDUR_26190"/>